<evidence type="ECO:0000256" key="6">
    <source>
        <dbReference type="ARBA" id="ARBA00022833"/>
    </source>
</evidence>
<protein>
    <recommendedName>
        <fullName evidence="12">Ribulose-phosphate 3-epimerase</fullName>
    </recommendedName>
</protein>
<evidence type="ECO:0008006" key="12">
    <source>
        <dbReference type="Google" id="ProtNLM"/>
    </source>
</evidence>
<dbReference type="FunFam" id="3.20.20.70:FF:000191">
    <property type="entry name" value="ribulose-phosphate 3-epimerase isoform X2"/>
    <property type="match status" value="1"/>
</dbReference>
<evidence type="ECO:0000256" key="4">
    <source>
        <dbReference type="ARBA" id="ARBA00011738"/>
    </source>
</evidence>
<dbReference type="InterPro" id="IPR013785">
    <property type="entry name" value="Aldolase_TIM"/>
</dbReference>
<dbReference type="CDD" id="cd00429">
    <property type="entry name" value="RPE"/>
    <property type="match status" value="1"/>
</dbReference>
<keyword evidence="5" id="KW-0479">Metal-binding</keyword>
<gene>
    <name evidence="11" type="ORF">S01H1_71560</name>
</gene>
<evidence type="ECO:0000256" key="9">
    <source>
        <dbReference type="ARBA" id="ARBA00023235"/>
    </source>
</evidence>
<evidence type="ECO:0000256" key="7">
    <source>
        <dbReference type="ARBA" id="ARBA00023004"/>
    </source>
</evidence>
<organism evidence="11">
    <name type="scientific">marine sediment metagenome</name>
    <dbReference type="NCBI Taxonomy" id="412755"/>
    <lineage>
        <taxon>unclassified sequences</taxon>
        <taxon>metagenomes</taxon>
        <taxon>ecological metagenomes</taxon>
    </lineage>
</organism>
<dbReference type="GO" id="GO:1901135">
    <property type="term" value="P:carbohydrate derivative metabolic process"/>
    <property type="evidence" value="ECO:0007669"/>
    <property type="project" value="UniProtKB-ARBA"/>
</dbReference>
<dbReference type="GO" id="GO:0005975">
    <property type="term" value="P:carbohydrate metabolic process"/>
    <property type="evidence" value="ECO:0007669"/>
    <property type="project" value="InterPro"/>
</dbReference>
<evidence type="ECO:0000256" key="2">
    <source>
        <dbReference type="ARBA" id="ARBA00001947"/>
    </source>
</evidence>
<dbReference type="Pfam" id="PF00834">
    <property type="entry name" value="Ribul_P_3_epim"/>
    <property type="match status" value="1"/>
</dbReference>
<dbReference type="GO" id="GO:0006163">
    <property type="term" value="P:purine nucleotide metabolic process"/>
    <property type="evidence" value="ECO:0007669"/>
    <property type="project" value="UniProtKB-ARBA"/>
</dbReference>
<dbReference type="InterPro" id="IPR011060">
    <property type="entry name" value="RibuloseP-bd_barrel"/>
</dbReference>
<keyword evidence="6" id="KW-0862">Zinc</keyword>
<dbReference type="GO" id="GO:0016857">
    <property type="term" value="F:racemase and epimerase activity, acting on carbohydrates and derivatives"/>
    <property type="evidence" value="ECO:0007669"/>
    <property type="project" value="InterPro"/>
</dbReference>
<dbReference type="GO" id="GO:0006091">
    <property type="term" value="P:generation of precursor metabolites and energy"/>
    <property type="evidence" value="ECO:0007669"/>
    <property type="project" value="UniProtKB-ARBA"/>
</dbReference>
<evidence type="ECO:0000256" key="10">
    <source>
        <dbReference type="ARBA" id="ARBA00023277"/>
    </source>
</evidence>
<name>X0XVT6_9ZZZZ</name>
<evidence type="ECO:0000256" key="3">
    <source>
        <dbReference type="ARBA" id="ARBA00001954"/>
    </source>
</evidence>
<dbReference type="AlphaFoldDB" id="X0XVT6"/>
<reference evidence="11" key="1">
    <citation type="journal article" date="2014" name="Front. Microbiol.">
        <title>High frequency of phylogenetically diverse reductive dehalogenase-homologous genes in deep subseafloor sedimentary metagenomes.</title>
        <authorList>
            <person name="Kawai M."/>
            <person name="Futagami T."/>
            <person name="Toyoda A."/>
            <person name="Takaki Y."/>
            <person name="Nishi S."/>
            <person name="Hori S."/>
            <person name="Arai W."/>
            <person name="Tsubouchi T."/>
            <person name="Morono Y."/>
            <person name="Uchiyama I."/>
            <person name="Ito T."/>
            <person name="Fujiyama A."/>
            <person name="Inagaki F."/>
            <person name="Takami H."/>
        </authorList>
    </citation>
    <scope>NUCLEOTIDE SEQUENCE</scope>
    <source>
        <strain evidence="11">Expedition CK06-06</strain>
    </source>
</reference>
<keyword evidence="8" id="KW-0464">Manganese</keyword>
<dbReference type="InterPro" id="IPR000056">
    <property type="entry name" value="Ribul_P_3_epim-like"/>
</dbReference>
<keyword evidence="10" id="KW-0119">Carbohydrate metabolism</keyword>
<keyword evidence="7" id="KW-0408">Iron</keyword>
<comment type="cofactor">
    <cofactor evidence="3">
        <name>Fe(2+)</name>
        <dbReference type="ChEBI" id="CHEBI:29033"/>
    </cofactor>
</comment>
<dbReference type="SUPFAM" id="SSF51366">
    <property type="entry name" value="Ribulose-phoshate binding barrel"/>
    <property type="match status" value="1"/>
</dbReference>
<sequence length="225" mass="24631">MPRLTQVVPAILTDDPKALETMVRQVETFTTYVQFDIMDGQFVPSRSISWEHLAALPMKLSWEAHLMVLRPEDYLEGFRQVGAQKVFFHYEATSSPREVISLAKDLGLGVGLAANPETPVSAILPLANEVDSMLFLSVHPGFYGSQFIPEVLDKVAEFRSACPGVEVGIDGGIKESNIAQVAWGGVNVIYVGSAIFLQPQPGKSFRRLQALAQGDSRRRASGAKN</sequence>
<comment type="caution">
    <text evidence="11">The sequence shown here is derived from an EMBL/GenBank/DDBJ whole genome shotgun (WGS) entry which is preliminary data.</text>
</comment>
<comment type="cofactor">
    <cofactor evidence="2">
        <name>Zn(2+)</name>
        <dbReference type="ChEBI" id="CHEBI:29105"/>
    </cofactor>
</comment>
<evidence type="ECO:0000313" key="11">
    <source>
        <dbReference type="EMBL" id="GAG28901.1"/>
    </source>
</evidence>
<comment type="cofactor">
    <cofactor evidence="1">
        <name>Mn(2+)</name>
        <dbReference type="ChEBI" id="CHEBI:29035"/>
    </cofactor>
</comment>
<dbReference type="GO" id="GO:0046872">
    <property type="term" value="F:metal ion binding"/>
    <property type="evidence" value="ECO:0007669"/>
    <property type="project" value="UniProtKB-KW"/>
</dbReference>
<evidence type="ECO:0000256" key="1">
    <source>
        <dbReference type="ARBA" id="ARBA00001936"/>
    </source>
</evidence>
<dbReference type="GO" id="GO:0046496">
    <property type="term" value="P:nicotinamide nucleotide metabolic process"/>
    <property type="evidence" value="ECO:0007669"/>
    <property type="project" value="UniProtKB-ARBA"/>
</dbReference>
<dbReference type="PANTHER" id="PTHR11749">
    <property type="entry name" value="RIBULOSE-5-PHOSPHATE-3-EPIMERASE"/>
    <property type="match status" value="1"/>
</dbReference>
<dbReference type="Gene3D" id="3.20.20.70">
    <property type="entry name" value="Aldolase class I"/>
    <property type="match status" value="1"/>
</dbReference>
<keyword evidence="9" id="KW-0413">Isomerase</keyword>
<evidence type="ECO:0000256" key="5">
    <source>
        <dbReference type="ARBA" id="ARBA00022723"/>
    </source>
</evidence>
<accession>X0XVT6</accession>
<dbReference type="EMBL" id="BARS01047656">
    <property type="protein sequence ID" value="GAG28901.1"/>
    <property type="molecule type" value="Genomic_DNA"/>
</dbReference>
<evidence type="ECO:0000256" key="8">
    <source>
        <dbReference type="ARBA" id="ARBA00023211"/>
    </source>
</evidence>
<proteinExistence type="predicted"/>
<comment type="subunit">
    <text evidence="4">Homodimer.</text>
</comment>